<proteinExistence type="inferred from homology"/>
<feature type="domain" description="Cation-transporting P-type ATPase N-terminal" evidence="20">
    <location>
        <begin position="42"/>
        <end position="90"/>
    </location>
</feature>
<accession>A0A8H3R3J5</accession>
<evidence type="ECO:0000256" key="2">
    <source>
        <dbReference type="ARBA" id="ARBA00004429"/>
    </source>
</evidence>
<dbReference type="GO" id="GO:0016887">
    <property type="term" value="F:ATP hydrolysis activity"/>
    <property type="evidence" value="ECO:0007669"/>
    <property type="project" value="InterPro"/>
</dbReference>
<feature type="domain" description="P-type ATPase A" evidence="19">
    <location>
        <begin position="163"/>
        <end position="280"/>
    </location>
</feature>
<dbReference type="EC" id="7.2.2.14" evidence="4"/>
<dbReference type="InterPro" id="IPR059000">
    <property type="entry name" value="ATPase_P-type_domA"/>
</dbReference>
<evidence type="ECO:0000259" key="20">
    <source>
        <dbReference type="Pfam" id="PF00690"/>
    </source>
</evidence>
<dbReference type="SFLD" id="SFLDF00027">
    <property type="entry name" value="p-type_atpase"/>
    <property type="match status" value="1"/>
</dbReference>
<dbReference type="Gene3D" id="1.20.1110.10">
    <property type="entry name" value="Calcium-transporting ATPase, transmembrane domain"/>
    <property type="match status" value="1"/>
</dbReference>
<dbReference type="Pfam" id="PF00690">
    <property type="entry name" value="Cation_ATPase_N"/>
    <property type="match status" value="1"/>
</dbReference>
<dbReference type="InterPro" id="IPR023214">
    <property type="entry name" value="HAD_sf"/>
</dbReference>
<dbReference type="NCBIfam" id="TIGR01494">
    <property type="entry name" value="ATPase_P-type"/>
    <property type="match status" value="1"/>
</dbReference>
<dbReference type="EMBL" id="BLAL01000304">
    <property type="protein sequence ID" value="GET02067.1"/>
    <property type="molecule type" value="Genomic_DNA"/>
</dbReference>
<keyword evidence="12" id="KW-0460">Magnesium</keyword>
<dbReference type="InterPro" id="IPR006415">
    <property type="entry name" value="P-type_ATPase_IIIB"/>
</dbReference>
<name>A0A8H3R3J5_9GLOM</name>
<dbReference type="OrthoDB" id="158672at2759"/>
<dbReference type="SUPFAM" id="SSF81660">
    <property type="entry name" value="Metal cation-transporting ATPase, ATP-binding domain N"/>
    <property type="match status" value="1"/>
</dbReference>
<evidence type="ECO:0000256" key="12">
    <source>
        <dbReference type="ARBA" id="ARBA00022842"/>
    </source>
</evidence>
<evidence type="ECO:0000256" key="3">
    <source>
        <dbReference type="ARBA" id="ARBA00008746"/>
    </source>
</evidence>
<dbReference type="InterPro" id="IPR023298">
    <property type="entry name" value="ATPase_P-typ_TM_dom_sf"/>
</dbReference>
<dbReference type="AlphaFoldDB" id="A0A8H3R3J5"/>
<dbReference type="PRINTS" id="PR01836">
    <property type="entry name" value="MGATPASE"/>
</dbReference>
<evidence type="ECO:0000256" key="6">
    <source>
        <dbReference type="ARBA" id="ARBA00022475"/>
    </source>
</evidence>
<evidence type="ECO:0000256" key="7">
    <source>
        <dbReference type="ARBA" id="ARBA00022519"/>
    </source>
</evidence>
<feature type="transmembrane region" description="Helical" evidence="18">
    <location>
        <begin position="96"/>
        <end position="115"/>
    </location>
</feature>
<reference evidence="21" key="1">
    <citation type="submission" date="2019-10" db="EMBL/GenBank/DDBJ databases">
        <title>Conservation and host-specific expression of non-tandemly repeated heterogenous ribosome RNA gene in arbuscular mycorrhizal fungi.</title>
        <authorList>
            <person name="Maeda T."/>
            <person name="Kobayashi Y."/>
            <person name="Nakagawa T."/>
            <person name="Ezawa T."/>
            <person name="Yamaguchi K."/>
            <person name="Bino T."/>
            <person name="Nishimoto Y."/>
            <person name="Shigenobu S."/>
            <person name="Kawaguchi M."/>
        </authorList>
    </citation>
    <scope>NUCLEOTIDE SEQUENCE</scope>
    <source>
        <strain evidence="21">HR1</strain>
    </source>
</reference>
<dbReference type="NCBIfam" id="TIGR01524">
    <property type="entry name" value="ATPase-IIIB_Mg"/>
    <property type="match status" value="1"/>
</dbReference>
<dbReference type="InterPro" id="IPR004014">
    <property type="entry name" value="ATPase_P-typ_cation-transptr_N"/>
</dbReference>
<evidence type="ECO:0000256" key="11">
    <source>
        <dbReference type="ARBA" id="ARBA00022840"/>
    </source>
</evidence>
<comment type="similarity">
    <text evidence="3">Belongs to the cation transport ATPase (P-type) (TC 3.A.3) family. Type IIIB subfamily.</text>
</comment>
<feature type="transmembrane region" description="Helical" evidence="18">
    <location>
        <begin position="326"/>
        <end position="350"/>
    </location>
</feature>
<dbReference type="Gene3D" id="3.40.1110.10">
    <property type="entry name" value="Calcium-transporting ATPase, cytoplasmic domain N"/>
    <property type="match status" value="1"/>
</dbReference>
<dbReference type="SUPFAM" id="SSF56784">
    <property type="entry name" value="HAD-like"/>
    <property type="match status" value="1"/>
</dbReference>
<organism evidence="21 22">
    <name type="scientific">Rhizophagus clarus</name>
    <dbReference type="NCBI Taxonomy" id="94130"/>
    <lineage>
        <taxon>Eukaryota</taxon>
        <taxon>Fungi</taxon>
        <taxon>Fungi incertae sedis</taxon>
        <taxon>Mucoromycota</taxon>
        <taxon>Glomeromycotina</taxon>
        <taxon>Glomeromycetes</taxon>
        <taxon>Glomerales</taxon>
        <taxon>Glomeraceae</taxon>
        <taxon>Rhizophagus</taxon>
    </lineage>
</organism>
<dbReference type="SUPFAM" id="SSF81653">
    <property type="entry name" value="Calcium ATPase, transduction domain A"/>
    <property type="match status" value="1"/>
</dbReference>
<dbReference type="InterPro" id="IPR023299">
    <property type="entry name" value="ATPase_P-typ_cyto_dom_N"/>
</dbReference>
<feature type="transmembrane region" description="Helical" evidence="18">
    <location>
        <begin position="729"/>
        <end position="747"/>
    </location>
</feature>
<gene>
    <name evidence="21" type="ORF">RCL2_002844800</name>
</gene>
<dbReference type="Pfam" id="PF13246">
    <property type="entry name" value="Cation_ATPase"/>
    <property type="match status" value="1"/>
</dbReference>
<keyword evidence="11" id="KW-0067">ATP-binding</keyword>
<evidence type="ECO:0000313" key="21">
    <source>
        <dbReference type="EMBL" id="GET02067.1"/>
    </source>
</evidence>
<dbReference type="PROSITE" id="PS00154">
    <property type="entry name" value="ATPASE_E1_E2"/>
    <property type="match status" value="1"/>
</dbReference>
<dbReference type="GO" id="GO:0015444">
    <property type="term" value="F:P-type magnesium transporter activity"/>
    <property type="evidence" value="ECO:0007669"/>
    <property type="project" value="UniProtKB-EC"/>
</dbReference>
<dbReference type="PANTHER" id="PTHR42861">
    <property type="entry name" value="CALCIUM-TRANSPORTING ATPASE"/>
    <property type="match status" value="1"/>
</dbReference>
<dbReference type="InterPro" id="IPR044492">
    <property type="entry name" value="P_typ_ATPase_HD_dom"/>
</dbReference>
<keyword evidence="14 18" id="KW-1133">Transmembrane helix</keyword>
<protein>
    <recommendedName>
        <fullName evidence="5">Magnesium-transporting ATPase, P-type 1</fullName>
        <ecNumber evidence="4">7.2.2.14</ecNumber>
    </recommendedName>
    <alternativeName>
        <fullName evidence="16">Mg(2+) transport ATPase, P-type 1</fullName>
    </alternativeName>
</protein>
<dbReference type="InterPro" id="IPR018303">
    <property type="entry name" value="ATPase_P-typ_P_site"/>
</dbReference>
<dbReference type="SFLD" id="SFLDS00003">
    <property type="entry name" value="Haloacid_Dehalogenase"/>
    <property type="match status" value="1"/>
</dbReference>
<comment type="catalytic activity">
    <reaction evidence="17">
        <text>Mg(2+)(out) + ATP + H2O = Mg(2+)(in) + ADP + phosphate + H(+)</text>
        <dbReference type="Rhea" id="RHEA:10260"/>
        <dbReference type="ChEBI" id="CHEBI:15377"/>
        <dbReference type="ChEBI" id="CHEBI:15378"/>
        <dbReference type="ChEBI" id="CHEBI:18420"/>
        <dbReference type="ChEBI" id="CHEBI:30616"/>
        <dbReference type="ChEBI" id="CHEBI:43474"/>
        <dbReference type="ChEBI" id="CHEBI:456216"/>
        <dbReference type="EC" id="7.2.2.14"/>
    </reaction>
</comment>
<dbReference type="Gene3D" id="2.70.150.10">
    <property type="entry name" value="Calcium-transporting ATPase, cytoplasmic transduction domain A"/>
    <property type="match status" value="1"/>
</dbReference>
<dbReference type="GO" id="GO:0005524">
    <property type="term" value="F:ATP binding"/>
    <property type="evidence" value="ECO:0007669"/>
    <property type="project" value="UniProtKB-KW"/>
</dbReference>
<dbReference type="GO" id="GO:0005886">
    <property type="term" value="C:plasma membrane"/>
    <property type="evidence" value="ECO:0007669"/>
    <property type="project" value="UniProtKB-SubCell"/>
</dbReference>
<evidence type="ECO:0000256" key="9">
    <source>
        <dbReference type="ARBA" id="ARBA00022692"/>
    </source>
</evidence>
<evidence type="ECO:0000256" key="16">
    <source>
        <dbReference type="ARBA" id="ARBA00029806"/>
    </source>
</evidence>
<dbReference type="SUPFAM" id="SSF81665">
    <property type="entry name" value="Calcium ATPase, transmembrane domain M"/>
    <property type="match status" value="1"/>
</dbReference>
<comment type="subcellular location">
    <subcellularLocation>
        <location evidence="2">Cell inner membrane</location>
        <topology evidence="2">Multi-pass membrane protein</topology>
    </subcellularLocation>
</comment>
<evidence type="ECO:0000256" key="13">
    <source>
        <dbReference type="ARBA" id="ARBA00022967"/>
    </source>
</evidence>
<dbReference type="InterPro" id="IPR001757">
    <property type="entry name" value="P_typ_ATPase"/>
</dbReference>
<dbReference type="InterPro" id="IPR036412">
    <property type="entry name" value="HAD-like_sf"/>
</dbReference>
<sequence length="930" mass="102905">MTSSTSKNIANDDDLTITVSENDTQKGGVSQPPIIIDNLRPLSRETAAKRLESYGKNIVSTYKPLKWYTVLYNSTVHPFNVILIALAIFSGATADYSSLTILLTMVILSVGIRFVQEYKSEVATQELKKMVNNNASVIRLYSPPDDRDPNHEDIEMMDRGETVEMDIPIEDIVPGDWIKLSAGDLIPGDVQLISSKDLFVSEASLTGESIPVEKFTTLQQQHPIIPDELPKNTNNVKTNPSELEQSNLCFMGTSVVSGTATAVVLKTGPNTFFGKMAKQLSSQRQPNAFQKGIRRVSYMFVCIMLAMMPPVLLLQGLLKGSWKDAVLFAAAVAVGLTPEMLPMIVNANLARGAIKLSKKKCIVKKLDSIINLGGIDILCTDKTGTLTCNKVVLIDHLDYLGNICQLPLHLAYLNSYFQTGLKNLLDVAVIEFFHKENVDGAYLSQKFFKVDEIPFDFVRRRMSVILESNNDDSRFLISKGAVDEMLTCCTNVYVGNGNVSSVETFPTSDIIPITPEILKNIKDLNEKLNIDGLRVIAVAFKDMKKCSEFNISHESELTLVGVCAFLDPPKPSTKPALQELFKYNVEVKVLTGDSPAVCRKVCEEINLPVKSIVTTTELEGLSDAELEEIAEKGTIFAKLTPLQKADIVNALKRRNHIVGFLGDGINDAPAIRESDCGISVDEGTDIAKESADIILLEKSLMVLADGIIRGRITYGNTIKYIKMAISSNFGNVFSVLIASAWLPFLPMQSLQIILQNLLYDISQIAIPWDKMDPEFLIHPKRWSPKDPKDAYKVSLFQTGWFVEGLITQTLIVHMIRTPKFPFVQSTASLSRCSLAIGFSPVLLSGYTLKSLKNGCKISENSGFTRQEAKKVSEEEKRQQRNLIRKLNWVQTSDIVNNGKISTSVTQVGDVSGSNYKGTIQLTRAEQQKEE</sequence>
<evidence type="ECO:0000256" key="1">
    <source>
        <dbReference type="ARBA" id="ARBA00003954"/>
    </source>
</evidence>
<keyword evidence="8" id="KW-0597">Phosphoprotein</keyword>
<evidence type="ECO:0000256" key="17">
    <source>
        <dbReference type="ARBA" id="ARBA00047295"/>
    </source>
</evidence>
<keyword evidence="6" id="KW-1003">Cell membrane</keyword>
<keyword evidence="9 18" id="KW-0812">Transmembrane</keyword>
<comment type="caution">
    <text evidence="21">The sequence shown here is derived from an EMBL/GenBank/DDBJ whole genome shotgun (WGS) entry which is preliminary data.</text>
</comment>
<evidence type="ECO:0000256" key="18">
    <source>
        <dbReference type="SAM" id="Phobius"/>
    </source>
</evidence>
<evidence type="ECO:0000256" key="8">
    <source>
        <dbReference type="ARBA" id="ARBA00022553"/>
    </source>
</evidence>
<evidence type="ECO:0000256" key="5">
    <source>
        <dbReference type="ARBA" id="ARBA00013555"/>
    </source>
</evidence>
<evidence type="ECO:0000256" key="10">
    <source>
        <dbReference type="ARBA" id="ARBA00022741"/>
    </source>
</evidence>
<evidence type="ECO:0000256" key="14">
    <source>
        <dbReference type="ARBA" id="ARBA00022989"/>
    </source>
</evidence>
<comment type="function">
    <text evidence="1">Mediates magnesium influx to the cytosol.</text>
</comment>
<dbReference type="SFLD" id="SFLDG00002">
    <property type="entry name" value="C1.7:_P-type_atpase_like"/>
    <property type="match status" value="1"/>
</dbReference>
<evidence type="ECO:0000313" key="22">
    <source>
        <dbReference type="Proteomes" id="UP000615446"/>
    </source>
</evidence>
<keyword evidence="7" id="KW-0997">Cell inner membrane</keyword>
<keyword evidence="10" id="KW-0547">Nucleotide-binding</keyword>
<dbReference type="InterPro" id="IPR008250">
    <property type="entry name" value="ATPase_P-typ_transduc_dom_A_sf"/>
</dbReference>
<dbReference type="Pfam" id="PF00122">
    <property type="entry name" value="E1-E2_ATPase"/>
    <property type="match status" value="1"/>
</dbReference>
<keyword evidence="13" id="KW-1278">Translocase</keyword>
<evidence type="ECO:0000256" key="15">
    <source>
        <dbReference type="ARBA" id="ARBA00023136"/>
    </source>
</evidence>
<keyword evidence="15 18" id="KW-0472">Membrane</keyword>
<feature type="transmembrane region" description="Helical" evidence="18">
    <location>
        <begin position="296"/>
        <end position="314"/>
    </location>
</feature>
<dbReference type="CDD" id="cd02077">
    <property type="entry name" value="P-type_ATPase_Mg"/>
    <property type="match status" value="1"/>
</dbReference>
<evidence type="ECO:0000259" key="19">
    <source>
        <dbReference type="Pfam" id="PF00122"/>
    </source>
</evidence>
<dbReference type="Proteomes" id="UP000615446">
    <property type="component" value="Unassembled WGS sequence"/>
</dbReference>
<dbReference type="Gene3D" id="3.40.50.1000">
    <property type="entry name" value="HAD superfamily/HAD-like"/>
    <property type="match status" value="1"/>
</dbReference>
<feature type="transmembrane region" description="Helical" evidence="18">
    <location>
        <begin position="70"/>
        <end position="90"/>
    </location>
</feature>
<evidence type="ECO:0000256" key="4">
    <source>
        <dbReference type="ARBA" id="ARBA00012786"/>
    </source>
</evidence>